<evidence type="ECO:0000256" key="1">
    <source>
        <dbReference type="SAM" id="MobiDB-lite"/>
    </source>
</evidence>
<accession>A0AA35PGF2</accession>
<feature type="region of interest" description="Disordered" evidence="1">
    <location>
        <begin position="1"/>
        <end position="43"/>
    </location>
</feature>
<name>A0AA35PGF2_9SAUR</name>
<keyword evidence="3" id="KW-1185">Reference proteome</keyword>
<evidence type="ECO:0000313" key="3">
    <source>
        <dbReference type="Proteomes" id="UP001178461"/>
    </source>
</evidence>
<gene>
    <name evidence="2" type="ORF">PODLI_1B035769</name>
</gene>
<evidence type="ECO:0000313" key="2">
    <source>
        <dbReference type="EMBL" id="CAI5784975.1"/>
    </source>
</evidence>
<dbReference type="EMBL" id="OX395134">
    <property type="protein sequence ID" value="CAI5784975.1"/>
    <property type="molecule type" value="Genomic_DNA"/>
</dbReference>
<protein>
    <submittedName>
        <fullName evidence="2">Uncharacterized protein</fullName>
    </submittedName>
</protein>
<feature type="compositionally biased region" description="Polar residues" evidence="1">
    <location>
        <begin position="1"/>
        <end position="13"/>
    </location>
</feature>
<dbReference type="AlphaFoldDB" id="A0AA35PGF2"/>
<reference evidence="2" key="1">
    <citation type="submission" date="2022-12" db="EMBL/GenBank/DDBJ databases">
        <authorList>
            <person name="Alioto T."/>
            <person name="Alioto T."/>
            <person name="Gomez Garrido J."/>
        </authorList>
    </citation>
    <scope>NUCLEOTIDE SEQUENCE</scope>
</reference>
<organism evidence="2 3">
    <name type="scientific">Podarcis lilfordi</name>
    <name type="common">Lilford's wall lizard</name>
    <dbReference type="NCBI Taxonomy" id="74358"/>
    <lineage>
        <taxon>Eukaryota</taxon>
        <taxon>Metazoa</taxon>
        <taxon>Chordata</taxon>
        <taxon>Craniata</taxon>
        <taxon>Vertebrata</taxon>
        <taxon>Euteleostomi</taxon>
        <taxon>Lepidosauria</taxon>
        <taxon>Squamata</taxon>
        <taxon>Bifurcata</taxon>
        <taxon>Unidentata</taxon>
        <taxon>Episquamata</taxon>
        <taxon>Laterata</taxon>
        <taxon>Lacertibaenia</taxon>
        <taxon>Lacertidae</taxon>
        <taxon>Podarcis</taxon>
    </lineage>
</organism>
<proteinExistence type="predicted"/>
<dbReference type="Proteomes" id="UP001178461">
    <property type="component" value="Chromosome 9"/>
</dbReference>
<sequence>MAVNSLSYVSQSAARGPPRTRSVALRGRLRRRRQEASAEGGKGRTLIGCPRLGGGVCCELLQIWHFPL</sequence>